<dbReference type="Pfam" id="PF24481">
    <property type="entry name" value="CT398_CC"/>
    <property type="match status" value="1"/>
</dbReference>
<dbReference type="OrthoDB" id="9795058at2"/>
<evidence type="ECO:0000259" key="2">
    <source>
        <dbReference type="Pfam" id="PF02591"/>
    </source>
</evidence>
<accession>A0A133XS72</accession>
<name>A0A133XS72_9ACTN</name>
<evidence type="ECO:0000259" key="3">
    <source>
        <dbReference type="Pfam" id="PF24481"/>
    </source>
</evidence>
<dbReference type="PATRIC" id="fig|1393034.3.peg.975"/>
<feature type="domain" description="CT398-like coiled coil hairpin" evidence="3">
    <location>
        <begin position="10"/>
        <end position="185"/>
    </location>
</feature>
<comment type="caution">
    <text evidence="4">The sequence shown here is derived from an EMBL/GenBank/DDBJ whole genome shotgun (WGS) entry which is preliminary data.</text>
</comment>
<reference evidence="5" key="1">
    <citation type="submission" date="2016-01" db="EMBL/GenBank/DDBJ databases">
        <authorList>
            <person name="Mitreva M."/>
            <person name="Pepin K.H."/>
            <person name="Mihindukulasuriya K.A."/>
            <person name="Fulton R."/>
            <person name="Fronick C."/>
            <person name="O'Laughlin M."/>
            <person name="Miner T."/>
            <person name="Herter B."/>
            <person name="Rosa B.A."/>
            <person name="Cordes M."/>
            <person name="Tomlinson C."/>
            <person name="Wollam A."/>
            <person name="Palsikar V.B."/>
            <person name="Mardis E.R."/>
            <person name="Wilson R.K."/>
        </authorList>
    </citation>
    <scope>NUCLEOTIDE SEQUENCE [LARGE SCALE GENOMIC DNA]</scope>
    <source>
        <strain evidence="5">DNF00019</strain>
    </source>
</reference>
<dbReference type="Proteomes" id="UP000070675">
    <property type="component" value="Unassembled WGS sequence"/>
</dbReference>
<dbReference type="InterPro" id="IPR056003">
    <property type="entry name" value="CT398_CC_hairpin"/>
</dbReference>
<sequence>MPHLEALLRLQEVDLEIIRHKRMLASLPQQEKIHTIKRAARSLASQLTKLKGERKDVEMELADNRATYDHMHEVLDQVTKEASQTTDFRELTSYEQQLTHLARRIDRLDFDKIALDKKLSKLRNGEAKAQKIAKNLQTEAQTQLDEYTTATSEHNDAIAALEQEREELCHRIQPELLAQYTKAAKRFKGLAVETLFGNNPSVCRVALQPSSYADIRARKSEITTCPYCHRMLVVRDPSYKAQQATKQER</sequence>
<evidence type="ECO:0000313" key="4">
    <source>
        <dbReference type="EMBL" id="KXB33782.1"/>
    </source>
</evidence>
<dbReference type="InterPro" id="IPR003743">
    <property type="entry name" value="Zf-RING_7"/>
</dbReference>
<protein>
    <submittedName>
        <fullName evidence="4">Zinc ribbon domain protein</fullName>
    </submittedName>
</protein>
<feature type="coiled-coil region" evidence="1">
    <location>
        <begin position="144"/>
        <end position="171"/>
    </location>
</feature>
<evidence type="ECO:0000313" key="5">
    <source>
        <dbReference type="Proteomes" id="UP000070675"/>
    </source>
</evidence>
<organism evidence="4 5">
    <name type="scientific">Atopobium deltae</name>
    <dbReference type="NCBI Taxonomy" id="1393034"/>
    <lineage>
        <taxon>Bacteria</taxon>
        <taxon>Bacillati</taxon>
        <taxon>Actinomycetota</taxon>
        <taxon>Coriobacteriia</taxon>
        <taxon>Coriobacteriales</taxon>
        <taxon>Atopobiaceae</taxon>
        <taxon>Atopobium</taxon>
    </lineage>
</organism>
<keyword evidence="1" id="KW-0175">Coiled coil</keyword>
<dbReference type="EMBL" id="LSCR01000029">
    <property type="protein sequence ID" value="KXB33782.1"/>
    <property type="molecule type" value="Genomic_DNA"/>
</dbReference>
<dbReference type="STRING" id="1393034.HMPREF3192_01010"/>
<evidence type="ECO:0000256" key="1">
    <source>
        <dbReference type="SAM" id="Coils"/>
    </source>
</evidence>
<dbReference type="Gene3D" id="1.10.287.1490">
    <property type="match status" value="1"/>
</dbReference>
<dbReference type="RefSeq" id="WP_066305768.1">
    <property type="nucleotide sequence ID" value="NZ_KQ959507.1"/>
</dbReference>
<keyword evidence="5" id="KW-1185">Reference proteome</keyword>
<proteinExistence type="predicted"/>
<feature type="domain" description="C4-type zinc ribbon" evidence="2">
    <location>
        <begin position="201"/>
        <end position="232"/>
    </location>
</feature>
<dbReference type="Pfam" id="PF02591">
    <property type="entry name" value="Zn_ribbon_9"/>
    <property type="match status" value="1"/>
</dbReference>
<gene>
    <name evidence="4" type="ORF">HMPREF3192_01010</name>
</gene>
<dbReference type="AlphaFoldDB" id="A0A133XS72"/>